<dbReference type="SFLD" id="SFLDG01067">
    <property type="entry name" value="SPASM/twitch_domain_containing"/>
    <property type="match status" value="1"/>
</dbReference>
<keyword evidence="4" id="KW-0408">Iron</keyword>
<reference evidence="7" key="1">
    <citation type="journal article" date="2014" name="Int. J. Syst. Evol. Microbiol.">
        <title>Complete genome sequence of Corynebacterium casei LMG S-19264T (=DSM 44701T), isolated from a smear-ripened cheese.</title>
        <authorList>
            <consortium name="US DOE Joint Genome Institute (JGI-PGF)"/>
            <person name="Walter F."/>
            <person name="Albersmeier A."/>
            <person name="Kalinowski J."/>
            <person name="Ruckert C."/>
        </authorList>
    </citation>
    <scope>NUCLEOTIDE SEQUENCE</scope>
    <source>
        <strain evidence="7">CGMCC 1.12919</strain>
    </source>
</reference>
<evidence type="ECO:0000256" key="2">
    <source>
        <dbReference type="ARBA" id="ARBA00022691"/>
    </source>
</evidence>
<dbReference type="Pfam" id="PF04055">
    <property type="entry name" value="Radical_SAM"/>
    <property type="match status" value="1"/>
</dbReference>
<dbReference type="InterPro" id="IPR007197">
    <property type="entry name" value="rSAM"/>
</dbReference>
<dbReference type="RefSeq" id="WP_188607513.1">
    <property type="nucleotide sequence ID" value="NZ_BMGG01000001.1"/>
</dbReference>
<reference evidence="7" key="2">
    <citation type="submission" date="2020-09" db="EMBL/GenBank/DDBJ databases">
        <authorList>
            <person name="Sun Q."/>
            <person name="Zhou Y."/>
        </authorList>
    </citation>
    <scope>NUCLEOTIDE SEQUENCE</scope>
    <source>
        <strain evidence="7">CGMCC 1.12919</strain>
    </source>
</reference>
<organism evidence="7 8">
    <name type="scientific">Chelatococcus reniformis</name>
    <dbReference type="NCBI Taxonomy" id="1494448"/>
    <lineage>
        <taxon>Bacteria</taxon>
        <taxon>Pseudomonadati</taxon>
        <taxon>Pseudomonadota</taxon>
        <taxon>Alphaproteobacteria</taxon>
        <taxon>Hyphomicrobiales</taxon>
        <taxon>Chelatococcaceae</taxon>
        <taxon>Chelatococcus</taxon>
    </lineage>
</organism>
<keyword evidence="5" id="KW-0411">Iron-sulfur</keyword>
<sequence length="375" mass="40643">MPGLSDLLRLIPSGGPAVCNISVTNVCNATCDFCSFAHDKGLVTHRRWLDAARFGAALDLLHTRANVRFLTFMGGEPLLHPKIIDMARMASSAGIQATLVTNGWNLLDKLDAIADAGVGTIFISIDSADPAVHEKNRGLKGVCARIKEANGRMAKRGMTPVASVVMSKLVTDYRALGAFLRELGFKAVTFSYPRKAAYGSSSMVFSEDSDIVDVSAEELIRSFAAADGIRDIIPVQNPRASMADMVRRLRGEKERFVCVAGYKYFYLDWNYDLWRCEAWDKPMCSLWDFDGAQTIRDGCQACMTDCYRDASVMLHLAVAIGDAFKRLSEARPLAAAAALANRQTIGALGAVVGQGTHLQGLSGIGRSRRPAKAAP</sequence>
<dbReference type="Gene3D" id="3.20.20.70">
    <property type="entry name" value="Aldolase class I"/>
    <property type="match status" value="1"/>
</dbReference>
<evidence type="ECO:0000313" key="7">
    <source>
        <dbReference type="EMBL" id="GGC48730.1"/>
    </source>
</evidence>
<feature type="domain" description="Radical SAM core" evidence="6">
    <location>
        <begin position="13"/>
        <end position="230"/>
    </location>
</feature>
<dbReference type="EMBL" id="BMGG01000001">
    <property type="protein sequence ID" value="GGC48730.1"/>
    <property type="molecule type" value="Genomic_DNA"/>
</dbReference>
<dbReference type="SUPFAM" id="SSF102114">
    <property type="entry name" value="Radical SAM enzymes"/>
    <property type="match status" value="1"/>
</dbReference>
<evidence type="ECO:0000256" key="3">
    <source>
        <dbReference type="ARBA" id="ARBA00022723"/>
    </source>
</evidence>
<keyword evidence="8" id="KW-1185">Reference proteome</keyword>
<dbReference type="PANTHER" id="PTHR11228:SF7">
    <property type="entry name" value="PQQA PEPTIDE CYCLASE"/>
    <property type="match status" value="1"/>
</dbReference>
<dbReference type="PROSITE" id="PS51918">
    <property type="entry name" value="RADICAL_SAM"/>
    <property type="match status" value="1"/>
</dbReference>
<dbReference type="GO" id="GO:0003824">
    <property type="term" value="F:catalytic activity"/>
    <property type="evidence" value="ECO:0007669"/>
    <property type="project" value="InterPro"/>
</dbReference>
<dbReference type="CDD" id="cd01335">
    <property type="entry name" value="Radical_SAM"/>
    <property type="match status" value="1"/>
</dbReference>
<gene>
    <name evidence="7" type="ORF">GCM10010994_04890</name>
</gene>
<comment type="caution">
    <text evidence="7">The sequence shown here is derived from an EMBL/GenBank/DDBJ whole genome shotgun (WGS) entry which is preliminary data.</text>
</comment>
<dbReference type="SFLD" id="SFLDS00029">
    <property type="entry name" value="Radical_SAM"/>
    <property type="match status" value="1"/>
</dbReference>
<evidence type="ECO:0000313" key="8">
    <source>
        <dbReference type="Proteomes" id="UP000637002"/>
    </source>
</evidence>
<name>A0A916TWW7_9HYPH</name>
<proteinExistence type="predicted"/>
<evidence type="ECO:0000256" key="5">
    <source>
        <dbReference type="ARBA" id="ARBA00023014"/>
    </source>
</evidence>
<dbReference type="InterPro" id="IPR050377">
    <property type="entry name" value="Radical_SAM_PqqE_MftC-like"/>
</dbReference>
<dbReference type="GO" id="GO:0046872">
    <property type="term" value="F:metal ion binding"/>
    <property type="evidence" value="ECO:0007669"/>
    <property type="project" value="UniProtKB-KW"/>
</dbReference>
<keyword evidence="3" id="KW-0479">Metal-binding</keyword>
<dbReference type="InterPro" id="IPR013785">
    <property type="entry name" value="Aldolase_TIM"/>
</dbReference>
<dbReference type="Proteomes" id="UP000637002">
    <property type="component" value="Unassembled WGS sequence"/>
</dbReference>
<dbReference type="GO" id="GO:0051536">
    <property type="term" value="F:iron-sulfur cluster binding"/>
    <property type="evidence" value="ECO:0007669"/>
    <property type="project" value="UniProtKB-KW"/>
</dbReference>
<comment type="cofactor">
    <cofactor evidence="1">
        <name>[4Fe-4S] cluster</name>
        <dbReference type="ChEBI" id="CHEBI:49883"/>
    </cofactor>
</comment>
<evidence type="ECO:0000256" key="1">
    <source>
        <dbReference type="ARBA" id="ARBA00001966"/>
    </source>
</evidence>
<dbReference type="InterPro" id="IPR058240">
    <property type="entry name" value="rSAM_sf"/>
</dbReference>
<dbReference type="AlphaFoldDB" id="A0A916TWW7"/>
<evidence type="ECO:0000256" key="4">
    <source>
        <dbReference type="ARBA" id="ARBA00023004"/>
    </source>
</evidence>
<dbReference type="PANTHER" id="PTHR11228">
    <property type="entry name" value="RADICAL SAM DOMAIN PROTEIN"/>
    <property type="match status" value="1"/>
</dbReference>
<protein>
    <recommendedName>
        <fullName evidence="6">Radical SAM core domain-containing protein</fullName>
    </recommendedName>
</protein>
<keyword evidence="2" id="KW-0949">S-adenosyl-L-methionine</keyword>
<accession>A0A916TWW7</accession>
<evidence type="ECO:0000259" key="6">
    <source>
        <dbReference type="PROSITE" id="PS51918"/>
    </source>
</evidence>